<comment type="caution">
    <text evidence="2">The sequence shown here is derived from an EMBL/GenBank/DDBJ whole genome shotgun (WGS) entry which is preliminary data.</text>
</comment>
<keyword evidence="2" id="KW-0808">Transferase</keyword>
<dbReference type="EMBL" id="WLYK01000001">
    <property type="protein sequence ID" value="MTD13330.1"/>
    <property type="molecule type" value="Genomic_DNA"/>
</dbReference>
<dbReference type="CDD" id="cd02440">
    <property type="entry name" value="AdoMet_MTases"/>
    <property type="match status" value="1"/>
</dbReference>
<dbReference type="InterPro" id="IPR029063">
    <property type="entry name" value="SAM-dependent_MTases_sf"/>
</dbReference>
<dbReference type="Gene3D" id="3.40.50.150">
    <property type="entry name" value="Vaccinia Virus protein VP39"/>
    <property type="match status" value="1"/>
</dbReference>
<feature type="domain" description="Methyltransferase type 11" evidence="1">
    <location>
        <begin position="45"/>
        <end position="135"/>
    </location>
</feature>
<dbReference type="SUPFAM" id="SSF53335">
    <property type="entry name" value="S-adenosyl-L-methionine-dependent methyltransferases"/>
    <property type="match status" value="1"/>
</dbReference>
<gene>
    <name evidence="2" type="ORF">GIS00_05125</name>
</gene>
<reference evidence="2 3" key="1">
    <citation type="submission" date="2019-11" db="EMBL/GenBank/DDBJ databases">
        <authorList>
            <person name="Jiang L.-Q."/>
        </authorList>
    </citation>
    <scope>NUCLEOTIDE SEQUENCE [LARGE SCALE GENOMIC DNA]</scope>
    <source>
        <strain evidence="2 3">YIM 132087</strain>
    </source>
</reference>
<evidence type="ECO:0000313" key="2">
    <source>
        <dbReference type="EMBL" id="MTD13330.1"/>
    </source>
</evidence>
<dbReference type="PANTHER" id="PTHR42912">
    <property type="entry name" value="METHYLTRANSFERASE"/>
    <property type="match status" value="1"/>
</dbReference>
<protein>
    <submittedName>
        <fullName evidence="2">Methyltransferase domain-containing protein</fullName>
    </submittedName>
</protein>
<evidence type="ECO:0000259" key="1">
    <source>
        <dbReference type="Pfam" id="PF08241"/>
    </source>
</evidence>
<accession>A0A7K1FGX9</accession>
<sequence length="252" mass="26541">MVDGADADTWSGLADGWSRYWGASTAPVHEVLIQAAGIRGGMRVLDVGCGSGEFLARLVADGVLVAGVDPAPGMVELARRRVPGGQVHPGDAEDIPFEDNSFEVVTAVNALQFAAYPFDALDEWARVLVQGGMVAVANWAEGARNDLDVLERAVADAAGEPLAPDGELRRPGGLENVLAEAGLEVLAAGIIATPWQPADDHDLVHGVLLGEFEGTMSDRAPVVLAAAAPFRRPDGGYLLHNHHRWAVARHVI</sequence>
<keyword evidence="2" id="KW-0489">Methyltransferase</keyword>
<name>A0A7K1FGX9_9ACTN</name>
<dbReference type="AlphaFoldDB" id="A0A7K1FGX9"/>
<dbReference type="InterPro" id="IPR050508">
    <property type="entry name" value="Methyltransf_Superfamily"/>
</dbReference>
<keyword evidence="3" id="KW-1185">Reference proteome</keyword>
<dbReference type="InterPro" id="IPR013216">
    <property type="entry name" value="Methyltransf_11"/>
</dbReference>
<organism evidence="2 3">
    <name type="scientific">Nakamurella alba</name>
    <dbReference type="NCBI Taxonomy" id="2665158"/>
    <lineage>
        <taxon>Bacteria</taxon>
        <taxon>Bacillati</taxon>
        <taxon>Actinomycetota</taxon>
        <taxon>Actinomycetes</taxon>
        <taxon>Nakamurellales</taxon>
        <taxon>Nakamurellaceae</taxon>
        <taxon>Nakamurella</taxon>
    </lineage>
</organism>
<dbReference type="GO" id="GO:0008757">
    <property type="term" value="F:S-adenosylmethionine-dependent methyltransferase activity"/>
    <property type="evidence" value="ECO:0007669"/>
    <property type="project" value="InterPro"/>
</dbReference>
<evidence type="ECO:0000313" key="3">
    <source>
        <dbReference type="Proteomes" id="UP000460221"/>
    </source>
</evidence>
<dbReference type="Pfam" id="PF08241">
    <property type="entry name" value="Methyltransf_11"/>
    <property type="match status" value="1"/>
</dbReference>
<dbReference type="Proteomes" id="UP000460221">
    <property type="component" value="Unassembled WGS sequence"/>
</dbReference>
<dbReference type="GO" id="GO:0032259">
    <property type="term" value="P:methylation"/>
    <property type="evidence" value="ECO:0007669"/>
    <property type="project" value="UniProtKB-KW"/>
</dbReference>
<dbReference type="RefSeq" id="WP_154767209.1">
    <property type="nucleotide sequence ID" value="NZ_WLYK01000001.1"/>
</dbReference>
<proteinExistence type="predicted"/>